<dbReference type="GO" id="GO:0000166">
    <property type="term" value="F:nucleotide binding"/>
    <property type="evidence" value="ECO:0007669"/>
    <property type="project" value="InterPro"/>
</dbReference>
<dbReference type="AlphaFoldDB" id="D1CE88"/>
<dbReference type="InterPro" id="IPR051317">
    <property type="entry name" value="Gfo/Idh/MocA_oxidoreduct"/>
</dbReference>
<reference evidence="6" key="1">
    <citation type="journal article" date="2010" name="Stand. Genomic Sci.">
        <title>Complete genome sequence of 'Thermobaculum terrenum' type strain (YNP1).</title>
        <authorList>
            <person name="Kiss H."/>
            <person name="Cleland D."/>
            <person name="Lapidus A."/>
            <person name="Lucas S."/>
            <person name="Glavina Del Rio T."/>
            <person name="Nolan M."/>
            <person name="Tice H."/>
            <person name="Han C."/>
            <person name="Goodwin L."/>
            <person name="Pitluck S."/>
            <person name="Liolios K."/>
            <person name="Ivanova N."/>
            <person name="Mavromatis K."/>
            <person name="Ovchinnikova G."/>
            <person name="Pati A."/>
            <person name="Chen A."/>
            <person name="Palaniappan K."/>
            <person name="Land M."/>
            <person name="Hauser L."/>
            <person name="Chang Y."/>
            <person name="Jeffries C."/>
            <person name="Lu M."/>
            <person name="Brettin T."/>
            <person name="Detter J."/>
            <person name="Goker M."/>
            <person name="Tindall B."/>
            <person name="Beck B."/>
            <person name="McDermott T."/>
            <person name="Woyke T."/>
            <person name="Bristow J."/>
            <person name="Eisen J."/>
            <person name="Markowitz V."/>
            <person name="Hugenholtz P."/>
            <person name="Kyrpides N."/>
            <person name="Klenk H."/>
            <person name="Cheng J."/>
        </authorList>
    </citation>
    <scope>NUCLEOTIDE SEQUENCE [LARGE SCALE GENOMIC DNA]</scope>
    <source>
        <strain evidence="6">ATCC BAA-798 / YNP1</strain>
    </source>
</reference>
<evidence type="ECO:0000256" key="2">
    <source>
        <dbReference type="ARBA" id="ARBA00023002"/>
    </source>
</evidence>
<dbReference type="GO" id="GO:0016491">
    <property type="term" value="F:oxidoreductase activity"/>
    <property type="evidence" value="ECO:0007669"/>
    <property type="project" value="UniProtKB-KW"/>
</dbReference>
<dbReference type="SUPFAM" id="SSF55347">
    <property type="entry name" value="Glyceraldehyde-3-phosphate dehydrogenase-like, C-terminal domain"/>
    <property type="match status" value="1"/>
</dbReference>
<dbReference type="PANTHER" id="PTHR43708">
    <property type="entry name" value="CONSERVED EXPRESSED OXIDOREDUCTASE (EUROFUNG)"/>
    <property type="match status" value="1"/>
</dbReference>
<comment type="similarity">
    <text evidence="1">Belongs to the Gfo/Idh/MocA family.</text>
</comment>
<evidence type="ECO:0000256" key="1">
    <source>
        <dbReference type="ARBA" id="ARBA00010928"/>
    </source>
</evidence>
<dbReference type="InterPro" id="IPR000683">
    <property type="entry name" value="Gfo/Idh/MocA-like_OxRdtase_N"/>
</dbReference>
<protein>
    <submittedName>
        <fullName evidence="5">Oxidoreductase domain protein</fullName>
    </submittedName>
</protein>
<dbReference type="SUPFAM" id="SSF51735">
    <property type="entry name" value="NAD(P)-binding Rossmann-fold domains"/>
    <property type="match status" value="1"/>
</dbReference>
<accession>D1CE88</accession>
<dbReference type="eggNOG" id="COG0673">
    <property type="taxonomic scope" value="Bacteria"/>
</dbReference>
<dbReference type="KEGG" id="ttr:Tter_0322"/>
<evidence type="ECO:0000313" key="6">
    <source>
        <dbReference type="Proteomes" id="UP000000323"/>
    </source>
</evidence>
<gene>
    <name evidence="5" type="ordered locus">Tter_0322</name>
</gene>
<evidence type="ECO:0000259" key="4">
    <source>
        <dbReference type="Pfam" id="PF02894"/>
    </source>
</evidence>
<feature type="domain" description="Gfo/Idh/MocA-like oxidoreductase C-terminal" evidence="4">
    <location>
        <begin position="155"/>
        <end position="350"/>
    </location>
</feature>
<organism evidence="5 6">
    <name type="scientific">Thermobaculum terrenum (strain ATCC BAA-798 / CCMEE 7001 / YNP1)</name>
    <dbReference type="NCBI Taxonomy" id="525904"/>
    <lineage>
        <taxon>Bacteria</taxon>
        <taxon>Bacillati</taxon>
        <taxon>Chloroflexota</taxon>
        <taxon>Chloroflexia</taxon>
        <taxon>Candidatus Thermobaculales</taxon>
        <taxon>Candidatus Thermobaculaceae</taxon>
        <taxon>Thermobaculum</taxon>
    </lineage>
</organism>
<keyword evidence="2" id="KW-0560">Oxidoreductase</keyword>
<dbReference type="Gene3D" id="3.30.360.10">
    <property type="entry name" value="Dihydrodipicolinate Reductase, domain 2"/>
    <property type="match status" value="1"/>
</dbReference>
<dbReference type="STRING" id="525904.Tter_0322"/>
<feature type="domain" description="Gfo/Idh/MocA-like oxidoreductase N-terminal" evidence="3">
    <location>
        <begin position="24"/>
        <end position="140"/>
    </location>
</feature>
<dbReference type="HOGENOM" id="CLU_023194_14_0_0"/>
<evidence type="ECO:0000313" key="5">
    <source>
        <dbReference type="EMBL" id="ACZ41244.1"/>
    </source>
</evidence>
<dbReference type="RefSeq" id="WP_012874279.1">
    <property type="nucleotide sequence ID" value="NC_013525.1"/>
</dbReference>
<dbReference type="InterPro" id="IPR036291">
    <property type="entry name" value="NAD(P)-bd_dom_sf"/>
</dbReference>
<dbReference type="OrthoDB" id="6183734at2"/>
<dbReference type="EMBL" id="CP001825">
    <property type="protein sequence ID" value="ACZ41244.1"/>
    <property type="molecule type" value="Genomic_DNA"/>
</dbReference>
<dbReference type="Pfam" id="PF02894">
    <property type="entry name" value="GFO_IDH_MocA_C"/>
    <property type="match status" value="1"/>
</dbReference>
<dbReference type="Proteomes" id="UP000000323">
    <property type="component" value="Chromosome 1"/>
</dbReference>
<dbReference type="InterPro" id="IPR004104">
    <property type="entry name" value="Gfo/Idh/MocA-like_OxRdtase_C"/>
</dbReference>
<dbReference type="PANTHER" id="PTHR43708:SF5">
    <property type="entry name" value="CONSERVED EXPRESSED OXIDOREDUCTASE (EUROFUNG)-RELATED"/>
    <property type="match status" value="1"/>
</dbReference>
<dbReference type="Pfam" id="PF01408">
    <property type="entry name" value="GFO_IDH_MocA"/>
    <property type="match status" value="1"/>
</dbReference>
<evidence type="ECO:0000259" key="3">
    <source>
        <dbReference type="Pfam" id="PF01408"/>
    </source>
</evidence>
<dbReference type="Gene3D" id="3.40.50.720">
    <property type="entry name" value="NAD(P)-binding Rossmann-like Domain"/>
    <property type="match status" value="1"/>
</dbReference>
<proteinExistence type="inferred from homology"/>
<keyword evidence="6" id="KW-1185">Reference proteome</keyword>
<sequence>MGGVPEEFQVDYKPSFPADYSPGIGIIGCGGIVKNAHLPAYKKYGLRVVGVYDVLPQATEGVIETFGVERVYNSLEDLLADPAIEVVDIATHPAERFELINKALDAGKHVLSQKPLALTLSEAKQLVSKAEHKRLKLAVNQNGRWAPPWRVATLLIQKGVIGDVLSVTHLYDINYSWVTGTNFDLIKHFAIYDYSIHWVDITRCWMEGKVPNLVRAREYRTPVQPQDSLTPWGMWIDFEYPDGYSAFIRGIGCSQTSQEGHYFWIHGQEGTIRGSVLGSDYVELEKDGSYHKYELEGQWFPDGFAGSMAELLSSVREDREPYNSASHNLLSLQMVLAACKSAESSGKPVRLEEVEN</sequence>
<name>D1CE88_THET1</name>